<sequence length="221" mass="24601">MPLSPEQAKTLADAVAGYAFPTAHFDFARQTPVVRLSMSELETRIRQQLLSDSLNTVKDGLSNVLYWGFTQMGGLANVRVGRFRSGVKDLQIAQASALFKEQPRPALYEIASLKMPQFSSVSFVSKIRMFLDPLQSATLDLQIMKIQQVHSDTVLAAIKQDPTRIRISKANSNAYEGWCERLADIARSYLPEARVADVERGLFQLVQDNKVTQAAAILRNA</sequence>
<evidence type="ECO:0000313" key="1">
    <source>
        <dbReference type="EMBL" id="AGL84217.1"/>
    </source>
</evidence>
<dbReference type="RefSeq" id="WP_015635150.1">
    <property type="nucleotide sequence ID" value="NC_021237.1"/>
</dbReference>
<dbReference type="eggNOG" id="ENOG50343MF">
    <property type="taxonomic scope" value="Bacteria"/>
</dbReference>
<accession>A0A2C9EKM8</accession>
<dbReference type="AlphaFoldDB" id="A0A2C9EKM8"/>
<organism evidence="1 2">
    <name type="scientific">Pseudomonas protegens (strain DSM 19095 / LMG 27888 / CFBP 6595 / CHA0)</name>
    <dbReference type="NCBI Taxonomy" id="1124983"/>
    <lineage>
        <taxon>Bacteria</taxon>
        <taxon>Pseudomonadati</taxon>
        <taxon>Pseudomonadota</taxon>
        <taxon>Gammaproteobacteria</taxon>
        <taxon>Pseudomonadales</taxon>
        <taxon>Pseudomonadaceae</taxon>
        <taxon>Pseudomonas</taxon>
    </lineage>
</organism>
<proteinExistence type="predicted"/>
<dbReference type="HOGENOM" id="CLU_1249758_0_0_6"/>
<dbReference type="GeneID" id="57475439"/>
<dbReference type="KEGG" id="pprc:PFLCHA0_c24460"/>
<dbReference type="Proteomes" id="UP000013940">
    <property type="component" value="Chromosome"/>
</dbReference>
<dbReference type="EMBL" id="CP003190">
    <property type="protein sequence ID" value="AGL84217.1"/>
    <property type="molecule type" value="Genomic_DNA"/>
</dbReference>
<reference evidence="2" key="1">
    <citation type="journal article" date="2014" name="Genome Announc.">
        <title>Full-genome sequence of the plant growth-promoting bacterium Pseudomonas protegens CHA0.</title>
        <authorList>
            <person name="Jousset A."/>
            <person name="Schuldes J."/>
            <person name="Keel C."/>
            <person name="Maurhofer M."/>
            <person name="Daniel R."/>
            <person name="Scheu S."/>
            <person name="Thuermer A."/>
        </authorList>
    </citation>
    <scope>NUCLEOTIDE SEQUENCE [LARGE SCALE GENOMIC DNA]</scope>
    <source>
        <strain evidence="2">DSM 19095 / LMG 27888 / CFBP 6595 / CHA0</strain>
    </source>
</reference>
<protein>
    <submittedName>
        <fullName evidence="1">Uncharacterized protein</fullName>
    </submittedName>
</protein>
<evidence type="ECO:0000313" key="2">
    <source>
        <dbReference type="Proteomes" id="UP000013940"/>
    </source>
</evidence>
<gene>
    <name evidence="1" type="ORF">PFLCHA0_c24460</name>
</gene>
<name>A0A2C9EKM8_PSEPH</name>